<evidence type="ECO:0000256" key="3">
    <source>
        <dbReference type="RuleBase" id="RU003718"/>
    </source>
</evidence>
<evidence type="ECO:0000256" key="2">
    <source>
        <dbReference type="ARBA" id="ARBA00022679"/>
    </source>
</evidence>
<evidence type="ECO:0000313" key="4">
    <source>
        <dbReference type="EMBL" id="RKO89807.1"/>
    </source>
</evidence>
<dbReference type="Pfam" id="PF00201">
    <property type="entry name" value="UDPGT"/>
    <property type="match status" value="1"/>
</dbReference>
<name>A0A4V1IRE8_9FUNG</name>
<keyword evidence="3" id="KW-0328">Glycosyltransferase</keyword>
<dbReference type="SUPFAM" id="SSF53756">
    <property type="entry name" value="UDP-Glycosyltransferase/glycogen phosphorylase"/>
    <property type="match status" value="1"/>
</dbReference>
<dbReference type="GO" id="GO:0080044">
    <property type="term" value="F:quercetin 7-O-glucosyltransferase activity"/>
    <property type="evidence" value="ECO:0007669"/>
    <property type="project" value="TreeGrafter"/>
</dbReference>
<evidence type="ECO:0000256" key="1">
    <source>
        <dbReference type="ARBA" id="ARBA00009995"/>
    </source>
</evidence>
<dbReference type="Gene3D" id="3.40.50.2000">
    <property type="entry name" value="Glycogen Phosphorylase B"/>
    <property type="match status" value="2"/>
</dbReference>
<organism evidence="4 5">
    <name type="scientific">Blyttiomyces helicus</name>
    <dbReference type="NCBI Taxonomy" id="388810"/>
    <lineage>
        <taxon>Eukaryota</taxon>
        <taxon>Fungi</taxon>
        <taxon>Fungi incertae sedis</taxon>
        <taxon>Chytridiomycota</taxon>
        <taxon>Chytridiomycota incertae sedis</taxon>
        <taxon>Chytridiomycetes</taxon>
        <taxon>Chytridiomycetes incertae sedis</taxon>
        <taxon>Blyttiomyces</taxon>
    </lineage>
</organism>
<dbReference type="InterPro" id="IPR002213">
    <property type="entry name" value="UDP_glucos_trans"/>
</dbReference>
<dbReference type="CDD" id="cd03784">
    <property type="entry name" value="GT1_Gtf-like"/>
    <property type="match status" value="1"/>
</dbReference>
<keyword evidence="2 3" id="KW-0808">Transferase</keyword>
<dbReference type="PANTHER" id="PTHR11926">
    <property type="entry name" value="GLUCOSYL/GLUCURONOSYL TRANSFERASES"/>
    <property type="match status" value="1"/>
</dbReference>
<dbReference type="OrthoDB" id="2428737at2759"/>
<protein>
    <submittedName>
        <fullName evidence="4">Uncharacterized protein</fullName>
    </submittedName>
</protein>
<accession>A0A4V1IRE8</accession>
<keyword evidence="5" id="KW-1185">Reference proteome</keyword>
<reference evidence="5" key="1">
    <citation type="journal article" date="2018" name="Nat. Microbiol.">
        <title>Leveraging single-cell genomics to expand the fungal tree of life.</title>
        <authorList>
            <person name="Ahrendt S.R."/>
            <person name="Quandt C.A."/>
            <person name="Ciobanu D."/>
            <person name="Clum A."/>
            <person name="Salamov A."/>
            <person name="Andreopoulos B."/>
            <person name="Cheng J.F."/>
            <person name="Woyke T."/>
            <person name="Pelin A."/>
            <person name="Henrissat B."/>
            <person name="Reynolds N.K."/>
            <person name="Benny G.L."/>
            <person name="Smith M.E."/>
            <person name="James T.Y."/>
            <person name="Grigoriev I.V."/>
        </authorList>
    </citation>
    <scope>NUCLEOTIDE SEQUENCE [LARGE SCALE GENOMIC DNA]</scope>
</reference>
<dbReference type="AlphaFoldDB" id="A0A4V1IRE8"/>
<dbReference type="EMBL" id="KZ995877">
    <property type="protein sequence ID" value="RKO89807.1"/>
    <property type="molecule type" value="Genomic_DNA"/>
</dbReference>
<proteinExistence type="inferred from homology"/>
<dbReference type="PANTHER" id="PTHR11926:SF774">
    <property type="entry name" value="UDP-GLYCOSYLTRANSFERASE 85A1-RELATED"/>
    <property type="match status" value="1"/>
</dbReference>
<gene>
    <name evidence="4" type="ORF">BDK51DRAFT_43047</name>
</gene>
<evidence type="ECO:0000313" key="5">
    <source>
        <dbReference type="Proteomes" id="UP000269721"/>
    </source>
</evidence>
<dbReference type="PROSITE" id="PS00375">
    <property type="entry name" value="UDPGT"/>
    <property type="match status" value="1"/>
</dbReference>
<dbReference type="GO" id="GO:0080043">
    <property type="term" value="F:quercetin 3-O-glucosyltransferase activity"/>
    <property type="evidence" value="ECO:0007669"/>
    <property type="project" value="TreeGrafter"/>
</dbReference>
<sequence length="441" mass="47137">MPQHIILFPFPALGHIFPNLALAVRLCKSLPDLQITLLVTPHNAQRAAVSAHLLSRLRIGIVEDGLPEGQGGTDNLPRLAGATEGPVMRQSFTTLVAEAAIPVTAIVSDVFLGWTGSVARDLGIPRFILYTPPAQVMNLMLSLGPAITSGYFDPSSVNHLSPIPLHGGLPPVERRDLPSHLHDPSAFMFTFFVRASAAIINNCDGILLNTFEAFEPSAIAAVRNNPNLPSTRIWSVGPVLDVESDTATVPADPHGCLPFLAIQPPRSTLLISFGSIAVLSPPQVAELARALLSSTIPFIWSLRGDGLPPGFEEATRGRGLVVPFCPQVDILAHPATSVFLSHCGWNACLEAVSAGVPILAMPCFAEQRMNAGFLVRDGYGVECERDADGMVEAERFTRLWGDTALIEKLRGRSVVAAEEARRAVLPRGSSAEGLALFVQSL</sequence>
<dbReference type="Proteomes" id="UP000269721">
    <property type="component" value="Unassembled WGS sequence"/>
</dbReference>
<dbReference type="InterPro" id="IPR035595">
    <property type="entry name" value="UDP_glycos_trans_CS"/>
</dbReference>
<comment type="similarity">
    <text evidence="1 3">Belongs to the UDP-glycosyltransferase family.</text>
</comment>